<dbReference type="AlphaFoldDB" id="A0A0B1TWE4"/>
<dbReference type="Proteomes" id="UP000053660">
    <property type="component" value="Unassembled WGS sequence"/>
</dbReference>
<accession>A0A0B1TWE4</accession>
<dbReference type="EMBL" id="KN549205">
    <property type="protein sequence ID" value="KHJ99775.1"/>
    <property type="molecule type" value="Genomic_DNA"/>
</dbReference>
<sequence>MRELCDRYGFTNNGNVELSRFAALFDELDQAKHQETNRWKERIGSVSGAYQIPSDKQQNTVHTIRTEVRESC</sequence>
<organism evidence="1 2">
    <name type="scientific">Oesophagostomum dentatum</name>
    <name type="common">Nodular worm</name>
    <dbReference type="NCBI Taxonomy" id="61180"/>
    <lineage>
        <taxon>Eukaryota</taxon>
        <taxon>Metazoa</taxon>
        <taxon>Ecdysozoa</taxon>
        <taxon>Nematoda</taxon>
        <taxon>Chromadorea</taxon>
        <taxon>Rhabditida</taxon>
        <taxon>Rhabditina</taxon>
        <taxon>Rhabditomorpha</taxon>
        <taxon>Strongyloidea</taxon>
        <taxon>Strongylidae</taxon>
        <taxon>Oesophagostomum</taxon>
    </lineage>
</organism>
<gene>
    <name evidence="1" type="ORF">OESDEN_00230</name>
</gene>
<name>A0A0B1TWE4_OESDE</name>
<keyword evidence="2" id="KW-1185">Reference proteome</keyword>
<evidence type="ECO:0000313" key="2">
    <source>
        <dbReference type="Proteomes" id="UP000053660"/>
    </source>
</evidence>
<protein>
    <submittedName>
        <fullName evidence="1">Uncharacterized protein</fullName>
    </submittedName>
</protein>
<reference evidence="1 2" key="1">
    <citation type="submission" date="2014-03" db="EMBL/GenBank/DDBJ databases">
        <title>Draft genome of the hookworm Oesophagostomum dentatum.</title>
        <authorList>
            <person name="Mitreva M."/>
        </authorList>
    </citation>
    <scope>NUCLEOTIDE SEQUENCE [LARGE SCALE GENOMIC DNA]</scope>
    <source>
        <strain evidence="1 2">OD-Hann</strain>
    </source>
</reference>
<proteinExistence type="predicted"/>
<evidence type="ECO:0000313" key="1">
    <source>
        <dbReference type="EMBL" id="KHJ99775.1"/>
    </source>
</evidence>
<dbReference type="OrthoDB" id="5870401at2759"/>